<evidence type="ECO:0000313" key="3">
    <source>
        <dbReference type="Proteomes" id="UP000651452"/>
    </source>
</evidence>
<reference evidence="2" key="1">
    <citation type="submission" date="2018-12" db="EMBL/GenBank/DDBJ databases">
        <authorList>
            <person name="Syme R.A."/>
            <person name="Farfan-Caceres L."/>
            <person name="Lichtenzveig J."/>
        </authorList>
    </citation>
    <scope>NUCLEOTIDE SEQUENCE</scope>
    <source>
        <strain evidence="2">Al4</strain>
    </source>
</reference>
<organism evidence="2 3">
    <name type="scientific">Ascochyta lentis</name>
    <dbReference type="NCBI Taxonomy" id="205686"/>
    <lineage>
        <taxon>Eukaryota</taxon>
        <taxon>Fungi</taxon>
        <taxon>Dikarya</taxon>
        <taxon>Ascomycota</taxon>
        <taxon>Pezizomycotina</taxon>
        <taxon>Dothideomycetes</taxon>
        <taxon>Pleosporomycetidae</taxon>
        <taxon>Pleosporales</taxon>
        <taxon>Pleosporineae</taxon>
        <taxon>Didymellaceae</taxon>
        <taxon>Ascochyta</taxon>
    </lineage>
</organism>
<dbReference type="PANTHER" id="PTHR11614">
    <property type="entry name" value="PHOSPHOLIPASE-RELATED"/>
    <property type="match status" value="1"/>
</dbReference>
<dbReference type="Proteomes" id="UP000651452">
    <property type="component" value="Unassembled WGS sequence"/>
</dbReference>
<dbReference type="Gene3D" id="3.40.50.1820">
    <property type="entry name" value="alpha/beta hydrolase"/>
    <property type="match status" value="1"/>
</dbReference>
<evidence type="ECO:0000259" key="1">
    <source>
        <dbReference type="Pfam" id="PF12146"/>
    </source>
</evidence>
<dbReference type="EMBL" id="RZGK01000019">
    <property type="protein sequence ID" value="KAF9691878.1"/>
    <property type="molecule type" value="Genomic_DNA"/>
</dbReference>
<dbReference type="InterPro" id="IPR029058">
    <property type="entry name" value="AB_hydrolase_fold"/>
</dbReference>
<dbReference type="Pfam" id="PF12146">
    <property type="entry name" value="Hydrolase_4"/>
    <property type="match status" value="1"/>
</dbReference>
<dbReference type="InterPro" id="IPR051044">
    <property type="entry name" value="MAG_DAG_Lipase"/>
</dbReference>
<accession>A0A8H7IYP0</accession>
<dbReference type="PRINTS" id="PR00111">
    <property type="entry name" value="ABHYDROLASE"/>
</dbReference>
<comment type="caution">
    <text evidence="2">The sequence shown here is derived from an EMBL/GenBank/DDBJ whole genome shotgun (WGS) entry which is preliminary data.</text>
</comment>
<proteinExistence type="predicted"/>
<name>A0A8H7IYP0_9PLEO</name>
<reference evidence="2" key="2">
    <citation type="submission" date="2020-09" db="EMBL/GenBank/DDBJ databases">
        <title>Reference genome assembly for Australian Ascochyta lentis isolate Al4.</title>
        <authorList>
            <person name="Lee R.C."/>
            <person name="Farfan-Caceres L.M."/>
            <person name="Debler J.W."/>
            <person name="Williams A.H."/>
            <person name="Henares B.M."/>
        </authorList>
    </citation>
    <scope>NUCLEOTIDE SEQUENCE</scope>
    <source>
        <strain evidence="2">Al4</strain>
    </source>
</reference>
<gene>
    <name evidence="2" type="ORF">EKO04_010040</name>
</gene>
<dbReference type="InterPro" id="IPR000073">
    <property type="entry name" value="AB_hydrolase_1"/>
</dbReference>
<dbReference type="InterPro" id="IPR022742">
    <property type="entry name" value="Hydrolase_4"/>
</dbReference>
<feature type="domain" description="Serine aminopeptidase S33" evidence="1">
    <location>
        <begin position="32"/>
        <end position="266"/>
    </location>
</feature>
<dbReference type="SUPFAM" id="SSF53474">
    <property type="entry name" value="alpha/beta-Hydrolases"/>
    <property type="match status" value="1"/>
</dbReference>
<sequence>MSEPRDSELRHETVTLSTGSVSHIWRPRTTTARATIVIQHGFCEYAERYVDSHHSFVRELNAAGYAVYAPDMWGHGRSPGTRGVAHMGKAVQDHVELRKLASKEGAPIVLFGHSLGGLVTAGSATTDPENIKGVVMTGPALPDLIPNVARAVVGALARSMPTVSVPMHGASLDGLTRDQEEIKRFTTDPLVPQRQVPFLIAATALDTMQQINDGLKNWIVPTLVIHGTADTYTEWKGSEKFVNGIASEDKTFRKYEDGRHEVLHDPPCAEEALREILEWIEKHI</sequence>
<dbReference type="AlphaFoldDB" id="A0A8H7IYP0"/>
<keyword evidence="3" id="KW-1185">Reference proteome</keyword>
<protein>
    <recommendedName>
        <fullName evidence="1">Serine aminopeptidase S33 domain-containing protein</fullName>
    </recommendedName>
</protein>
<evidence type="ECO:0000313" key="2">
    <source>
        <dbReference type="EMBL" id="KAF9691878.1"/>
    </source>
</evidence>
<dbReference type="OrthoDB" id="2498029at2759"/>